<feature type="transmembrane region" description="Helical" evidence="6">
    <location>
        <begin position="113"/>
        <end position="130"/>
    </location>
</feature>
<comment type="similarity">
    <text evidence="2">Belongs to the GtrA family.</text>
</comment>
<evidence type="ECO:0000256" key="2">
    <source>
        <dbReference type="ARBA" id="ARBA00009399"/>
    </source>
</evidence>
<dbReference type="EMBL" id="BAAADJ010000064">
    <property type="protein sequence ID" value="GAA0346918.1"/>
    <property type="molecule type" value="Genomic_DNA"/>
</dbReference>
<dbReference type="PANTHER" id="PTHR38459:SF1">
    <property type="entry name" value="PROPHAGE BACTOPRENOL-LINKED GLUCOSE TRANSLOCASE HOMOLOG"/>
    <property type="match status" value="1"/>
</dbReference>
<keyword evidence="5 6" id="KW-0472">Membrane</keyword>
<keyword evidence="3 6" id="KW-0812">Transmembrane</keyword>
<feature type="domain" description="GtrA/DPMS transmembrane" evidence="7">
    <location>
        <begin position="15"/>
        <end position="136"/>
    </location>
</feature>
<comment type="caution">
    <text evidence="8">The sequence shown here is derived from an EMBL/GenBank/DDBJ whole genome shotgun (WGS) entry which is preliminary data.</text>
</comment>
<keyword evidence="9" id="KW-1185">Reference proteome</keyword>
<feature type="transmembrane region" description="Helical" evidence="6">
    <location>
        <begin position="12"/>
        <end position="34"/>
    </location>
</feature>
<dbReference type="Proteomes" id="UP001500782">
    <property type="component" value="Unassembled WGS sequence"/>
</dbReference>
<dbReference type="InterPro" id="IPR007267">
    <property type="entry name" value="GtrA_DPMS_TM"/>
</dbReference>
<evidence type="ECO:0000256" key="3">
    <source>
        <dbReference type="ARBA" id="ARBA00022692"/>
    </source>
</evidence>
<feature type="transmembrane region" description="Helical" evidence="6">
    <location>
        <begin position="40"/>
        <end position="60"/>
    </location>
</feature>
<dbReference type="PANTHER" id="PTHR38459">
    <property type="entry name" value="PROPHAGE BACTOPRENOL-LINKED GLUCOSE TRANSLOCASE HOMOLOG"/>
    <property type="match status" value="1"/>
</dbReference>
<sequence>MHQESLLKPTSTFIRFLLVGGINTLVGLCTMLILLNLIGWTYWTSTFVGNTVGAIVSYFLNRSFTFKAEVSYRRGIPKFVVIVFICYFIAYTLSEYMANHIAAAIPVPIETETLAILLGTCMYTLLNYMGQKYIVFSQKPLFRV</sequence>
<evidence type="ECO:0000256" key="5">
    <source>
        <dbReference type="ARBA" id="ARBA00023136"/>
    </source>
</evidence>
<dbReference type="InterPro" id="IPR051401">
    <property type="entry name" value="GtrA_CellWall_Glycosyl"/>
</dbReference>
<reference evidence="9" key="1">
    <citation type="journal article" date="2019" name="Int. J. Syst. Evol. Microbiol.">
        <title>The Global Catalogue of Microorganisms (GCM) 10K type strain sequencing project: providing services to taxonomists for standard genome sequencing and annotation.</title>
        <authorList>
            <consortium name="The Broad Institute Genomics Platform"/>
            <consortium name="The Broad Institute Genome Sequencing Center for Infectious Disease"/>
            <person name="Wu L."/>
            <person name="Ma J."/>
        </authorList>
    </citation>
    <scope>NUCLEOTIDE SEQUENCE [LARGE SCALE GENOMIC DNA]</scope>
    <source>
        <strain evidence="9">JCM 9731</strain>
    </source>
</reference>
<organism evidence="8 9">
    <name type="scientific">Bacillus carboniphilus</name>
    <dbReference type="NCBI Taxonomy" id="86663"/>
    <lineage>
        <taxon>Bacteria</taxon>
        <taxon>Bacillati</taxon>
        <taxon>Bacillota</taxon>
        <taxon>Bacilli</taxon>
        <taxon>Bacillales</taxon>
        <taxon>Bacillaceae</taxon>
        <taxon>Bacillus</taxon>
    </lineage>
</organism>
<gene>
    <name evidence="8" type="ORF">GCM10008967_41640</name>
</gene>
<comment type="subcellular location">
    <subcellularLocation>
        <location evidence="1">Membrane</location>
        <topology evidence="1">Multi-pass membrane protein</topology>
    </subcellularLocation>
</comment>
<keyword evidence="4 6" id="KW-1133">Transmembrane helix</keyword>
<evidence type="ECO:0000256" key="6">
    <source>
        <dbReference type="SAM" id="Phobius"/>
    </source>
</evidence>
<evidence type="ECO:0000259" key="7">
    <source>
        <dbReference type="Pfam" id="PF04138"/>
    </source>
</evidence>
<proteinExistence type="inferred from homology"/>
<evidence type="ECO:0000313" key="8">
    <source>
        <dbReference type="EMBL" id="GAA0346918.1"/>
    </source>
</evidence>
<protein>
    <recommendedName>
        <fullName evidence="7">GtrA/DPMS transmembrane domain-containing protein</fullName>
    </recommendedName>
</protein>
<evidence type="ECO:0000313" key="9">
    <source>
        <dbReference type="Proteomes" id="UP001500782"/>
    </source>
</evidence>
<name>A0ABP3GJS6_9BACI</name>
<evidence type="ECO:0000256" key="1">
    <source>
        <dbReference type="ARBA" id="ARBA00004141"/>
    </source>
</evidence>
<dbReference type="RefSeq" id="WP_343803724.1">
    <property type="nucleotide sequence ID" value="NZ_BAAADJ010000064.1"/>
</dbReference>
<dbReference type="Pfam" id="PF04138">
    <property type="entry name" value="GtrA_DPMS_TM"/>
    <property type="match status" value="1"/>
</dbReference>
<accession>A0ABP3GJS6</accession>
<evidence type="ECO:0000256" key="4">
    <source>
        <dbReference type="ARBA" id="ARBA00022989"/>
    </source>
</evidence>
<feature type="transmembrane region" description="Helical" evidence="6">
    <location>
        <begin position="76"/>
        <end position="93"/>
    </location>
</feature>